<feature type="region of interest" description="Disordered" evidence="1">
    <location>
        <begin position="552"/>
        <end position="572"/>
    </location>
</feature>
<feature type="compositionally biased region" description="Low complexity" evidence="1">
    <location>
        <begin position="2845"/>
        <end position="2854"/>
    </location>
</feature>
<dbReference type="GO" id="GO:0035249">
    <property type="term" value="P:synaptic transmission, glutamatergic"/>
    <property type="evidence" value="ECO:0007669"/>
    <property type="project" value="TreeGrafter"/>
</dbReference>
<dbReference type="CDD" id="cd08394">
    <property type="entry name" value="C2A_Munc13"/>
    <property type="match status" value="1"/>
</dbReference>
<dbReference type="GO" id="GO:0017075">
    <property type="term" value="F:syntaxin-1 binding"/>
    <property type="evidence" value="ECO:0007669"/>
    <property type="project" value="TreeGrafter"/>
</dbReference>
<gene>
    <name evidence="3" type="ORF">J0S82_015518</name>
</gene>
<feature type="compositionally biased region" description="Basic and acidic residues" evidence="1">
    <location>
        <begin position="2392"/>
        <end position="2409"/>
    </location>
</feature>
<feature type="compositionally biased region" description="Polar residues" evidence="1">
    <location>
        <begin position="2340"/>
        <end position="2356"/>
    </location>
</feature>
<dbReference type="Proteomes" id="UP000700334">
    <property type="component" value="Unassembled WGS sequence"/>
</dbReference>
<feature type="region of interest" description="Disordered" evidence="1">
    <location>
        <begin position="1779"/>
        <end position="1800"/>
    </location>
</feature>
<organism evidence="3 4">
    <name type="scientific">Galemys pyrenaicus</name>
    <name type="common">Iberian desman</name>
    <name type="synonym">Pyrenean desman</name>
    <dbReference type="NCBI Taxonomy" id="202257"/>
    <lineage>
        <taxon>Eukaryota</taxon>
        <taxon>Metazoa</taxon>
        <taxon>Chordata</taxon>
        <taxon>Craniata</taxon>
        <taxon>Vertebrata</taxon>
        <taxon>Euteleostomi</taxon>
        <taxon>Mammalia</taxon>
        <taxon>Eutheria</taxon>
        <taxon>Laurasiatheria</taxon>
        <taxon>Eulipotyphla</taxon>
        <taxon>Talpidae</taxon>
        <taxon>Galemys</taxon>
    </lineage>
</organism>
<dbReference type="GO" id="GO:0030672">
    <property type="term" value="C:synaptic vesicle membrane"/>
    <property type="evidence" value="ECO:0007669"/>
    <property type="project" value="TreeGrafter"/>
</dbReference>
<feature type="region of interest" description="Disordered" evidence="1">
    <location>
        <begin position="624"/>
        <end position="655"/>
    </location>
</feature>
<name>A0A8J6DFQ5_GALPY</name>
<dbReference type="GO" id="GO:0016081">
    <property type="term" value="P:synaptic vesicle docking"/>
    <property type="evidence" value="ECO:0007669"/>
    <property type="project" value="TreeGrafter"/>
</dbReference>
<protein>
    <submittedName>
        <fullName evidence="3">Protein unc-13B</fullName>
    </submittedName>
</protein>
<dbReference type="InterPro" id="IPR000008">
    <property type="entry name" value="C2_dom"/>
</dbReference>
<evidence type="ECO:0000313" key="4">
    <source>
        <dbReference type="Proteomes" id="UP000700334"/>
    </source>
</evidence>
<dbReference type="PROSITE" id="PS50004">
    <property type="entry name" value="C2"/>
    <property type="match status" value="1"/>
</dbReference>
<dbReference type="PANTHER" id="PTHR10480">
    <property type="entry name" value="PROTEIN UNC-13 HOMOLOG"/>
    <property type="match status" value="1"/>
</dbReference>
<evidence type="ECO:0000259" key="2">
    <source>
        <dbReference type="PROSITE" id="PS50004"/>
    </source>
</evidence>
<dbReference type="PANTHER" id="PTHR10480:SF8">
    <property type="entry name" value="PROTEIN UNC-13 HOMOLOG B"/>
    <property type="match status" value="1"/>
</dbReference>
<dbReference type="GO" id="GO:0099525">
    <property type="term" value="P:presynaptic dense core vesicle exocytosis"/>
    <property type="evidence" value="ECO:0007669"/>
    <property type="project" value="TreeGrafter"/>
</dbReference>
<dbReference type="EMBL" id="JAGFMF010012196">
    <property type="protein sequence ID" value="KAG8505970.1"/>
    <property type="molecule type" value="Genomic_DNA"/>
</dbReference>
<feature type="region of interest" description="Disordered" evidence="1">
    <location>
        <begin position="2339"/>
        <end position="2361"/>
    </location>
</feature>
<proteinExistence type="predicted"/>
<feature type="compositionally biased region" description="Basic and acidic residues" evidence="1">
    <location>
        <begin position="2863"/>
        <end position="2883"/>
    </location>
</feature>
<feature type="compositionally biased region" description="Polar residues" evidence="1">
    <location>
        <begin position="2804"/>
        <end position="2827"/>
    </location>
</feature>
<sequence length="2976" mass="331302">MSLLCVRVKRAKLQGSPDKFNTYVTLKVQNVKSTTVAVRGDQPSWEQDFMFEISRLDLGLSVEVWNKGLIWDTMVGTVWIALKTIRQSDEEGPGEWSTLEAETLMKDDEIYGTKNPTPHKILLDTRFELPFDIPEEEARYWTYKLEQINALETDNEYSIQEEIQRKPLPTAAAQCYLAFEDADSAVDDRDSDYRSETSNSIPPPYHTTSQPNASVHQFPVPVQLPQQLLLQGSSRDSCNDSMQSYDLDFPERRALSYPGKYNTIDKRRKKKPLYTYFEDSEIRQCDDRSGSEADFTSIDSDTESCNLCHIEKKKHDYPVLYPFKNGFVVKSGMLTTKLESQDCNLPGYFEYYKKSTDLNQHIINFTPLDILEYSISSTSDELLGSPISDKREHLLSLTWQPPNVCHTGSVPEHDYITSSMEEPKKDYIDTMDELQCLVETVSEYLAEKEEEINRFGSLSKTEKILKHSSTIDKAGQKMPGGQILPLAVVENDKDKAVFYPELKCAVGSLFISLTEKVGSGTKHLTASVQKLAHSVPEKTETLNPIETINSLSKPRAKSVLEEDSSMQSPLSSQIVDNKDISRHGKTSESEHIGNKASLCFQNASEIIGKESAPQSQSSVIKFFEKDDDQSKQTSKENVTEYGLESNRKESTLGNDSNNIVILDNSDKETTLVLQSNKKDDIESLLEGKSCVALPLLPDQPKIHAKGSLVPPCIAGSGSINKETSSKPLIGGKIVGGDDFLEPLRKSFNQFLITSPEACSKERLSGSLKTHQLEEGRWGRGPKKGGHSFSFSRKLHIPVLRALSHSEKQQDLRENGSIFPLFKFPFTNSHSTVHDQSFHDSAVTTDEEIQRNFTENTKLSLINSSSFPNSDNNLGEFGNSKKLSKNYQKNCPEDTKLNIIMSDSVPNINNHLWKFGSKEAPNDHTALENCDTDTLDIPGVLPREHVPSHSSEGKILTQVTSLTVSDSSLACVSTISKSTFVNEISKGQVVEKASQKRTQGGFLSGLFNRFSSPENMSSLLSGIFNLISNSSMADCKLNEAASMSLSDITCLNGNKHLSLDEITLTSCMTSENRRNYVSISTFINSPLFLPRENIQVSDASVDSHHCPLTWEKEQNEKHCFSAENSILHCASRAQQDLSEKLLTKRSMSHLVLEATLNENSNKLNSPILNTNILNKSNPHQVFEEINNLFCYEWDSDIKDCSKNPRNLQPVDCMLNHNTFPSADVFLWPDSENPAINFCQKDQNANILEWRTNPNSVIWCDLPYESFDQLAFNEDYLLRGDTWATNSLYGNSHLLINETKNVLEELPIDLSSSNYESTCPVVDQASRMKENFVFSSVCYEYQEWLACLGNGVWWPSEDGQYGYYMFHDGQYIYSFLTDSTGQYAYIFIPDYSYQEYFNCDIQGNDLSSAILVDSIIPAYSFKVLGKKDELLWYLEEESIDGPLDLSGVLPGSEGPMYLDLETCSQALEESSYGLRDQPLDFSGYNPEMFKGDFGSFKENLCGPKDFECILDFRNLPETISNHVLNRDKIIEGHKNRLAKDSSVHLSSFQWLQSSSEEVASLVHLENMTTSSQQAGEISSLKKATSALGALVGSTLNFDKSESLESLAMQKIDPQSKLAEITNDDLQSLSLSKQFLSQNEKECLFQKDSERQVLPNVQQAEFTKTTKEEFPLDKNIHVRKQSLLKSVFQVSKTTPQTKSDIEDNDIIGADSVSVLLPSQFSRDEHKNCELPQDQSSKESEKTLFKSALKLFAWGEDSSLGKIANDKQRSGFLNLFKTQVNKEESPNLEKNGDKNRKTFQEEKESPVSNFFGTLGDFFKTSNIRTTDNMSISSVTYEDDVKSSPDLIQLISQDFGNSPAAPVSSKGKVRVRNLKKQTTIDKSGLKEPSANEILGNSLTEKEVSSRHHLIHQSPNPSTTTRCLKVSSKVSSKEASGMSTVTEVSRSNKIPFDVLSRRNSNEQDHFSDRDCVFSTVTSSPSQTELPIKKSIFSFLTGSEKSENRASAALPRMKPEAEGLFILPSFFSTTSSNSKKDAFHNSSISSFFSLSFLDEKWQTSVEKHSLSTVLVSSQPCKTSKSPVDMDDTMTVEVCNDNRGCVVQEIVQEQQMAPCVSISNTTEVTTSFADELKVEKDYQGKLGTSLADFQMNQLQKDFVLHSSGFQAQTETFLIGLETLGEETFSQEAFPNDSYAKSFPHNSHLMEKLNNLDTCPNHDQNERLTSEPLNLPFEKAPDEVLAQILERTPSAAELGYTEHHQNQGVDKEEDKSIMSSSAEMLSGFVTKVKSFSGCLNESPKTFSRLFSSLKPPKKNLFFSLSSDMPSQPLSSELFRIFKSSKLETDKQESSIPATAWPLNSSSRDSIGSAPPESLFREAAFMALTSESTLSDCRMTVVSSESDLKTLTDDPKLTTKRENSNIPDSILQPQGSETIGATSSISGDDTGQGVLSLSDEGDMGTLQATDTEASMEAEHTSLPAQLHPDPAWIPEELPPPVQPPLLLEPTSAMQSAFTNQGILELKVTRSLKTSTTLFTEASVSQGTTLEARDILYSQKDPPIVSQEREQSRPQFDIPNMYNWPERYFSPSATDYGKPLNSFFPPSSSSGNRAAGTGLMSSFKKSTLFEGGGEGVESMMASDAKLRFEKKLDFSFPRPKENKEHPEQTSAESFSPVLVISSDQDLDSGETDKSLESSHMSGASGQPAKVRTQSSGASEYLEAMPSVCLHGFSGPGEVENQPEIPASEEHWGTKNNLSDPTCPSGSHGEEHCTASKLLHQPEQEELAVVPASTDSISNVHQPVNLHDIKEPAIIKRPSQIPTSSSRYGSSCNVSQGSSQLSELDQCHEQDDDHRERDSIHSYNSSGSISRDGQAGFGEQEKTLEVTGEAEKGRACEPKEMKEDASTHHFPDLVLHKDHVLSPQESFPEENASSPFTQARAHWIRAVTKVRLQLQEKNLEEEVRLLALETETVVAAGGWVFQVDGTVKEKAW</sequence>
<comment type="caution">
    <text evidence="3">The sequence shown here is derived from an EMBL/GenBank/DDBJ whole genome shotgun (WGS) entry which is preliminary data.</text>
</comment>
<dbReference type="GO" id="GO:0005516">
    <property type="term" value="F:calmodulin binding"/>
    <property type="evidence" value="ECO:0007669"/>
    <property type="project" value="TreeGrafter"/>
</dbReference>
<feature type="region of interest" description="Disordered" evidence="1">
    <location>
        <begin position="2389"/>
        <end position="2487"/>
    </location>
</feature>
<feature type="compositionally biased region" description="Basic and acidic residues" evidence="1">
    <location>
        <begin position="2641"/>
        <end position="2652"/>
    </location>
</feature>
<feature type="region of interest" description="Disordered" evidence="1">
    <location>
        <begin position="2794"/>
        <end position="2883"/>
    </location>
</feature>
<dbReference type="Pfam" id="PF00168">
    <property type="entry name" value="C2"/>
    <property type="match status" value="1"/>
</dbReference>
<dbReference type="InterPro" id="IPR027080">
    <property type="entry name" value="Unc-13"/>
</dbReference>
<feature type="region of interest" description="Disordered" evidence="1">
    <location>
        <begin position="186"/>
        <end position="210"/>
    </location>
</feature>
<dbReference type="SMART" id="SM00239">
    <property type="entry name" value="C2"/>
    <property type="match status" value="1"/>
</dbReference>
<dbReference type="GO" id="GO:0042734">
    <property type="term" value="C:presynaptic membrane"/>
    <property type="evidence" value="ECO:0007669"/>
    <property type="project" value="TreeGrafter"/>
</dbReference>
<feature type="compositionally biased region" description="Polar residues" evidence="1">
    <location>
        <begin position="2410"/>
        <end position="2441"/>
    </location>
</feature>
<dbReference type="SUPFAM" id="SSF49562">
    <property type="entry name" value="C2 domain (Calcium/lipid-binding domain, CaLB)"/>
    <property type="match status" value="1"/>
</dbReference>
<dbReference type="OrthoDB" id="10053234at2759"/>
<feature type="non-terminal residue" evidence="3">
    <location>
        <position position="2976"/>
    </location>
</feature>
<dbReference type="Gene3D" id="2.60.40.150">
    <property type="entry name" value="C2 domain"/>
    <property type="match status" value="1"/>
</dbReference>
<dbReference type="FunFam" id="2.60.40.150:FF:000031">
    <property type="entry name" value="Protein unc-13 homolog B"/>
    <property type="match status" value="1"/>
</dbReference>
<feature type="compositionally biased region" description="Polar residues" evidence="1">
    <location>
        <begin position="1907"/>
        <end position="1916"/>
    </location>
</feature>
<feature type="compositionally biased region" description="Basic and acidic residues" evidence="1">
    <location>
        <begin position="186"/>
        <end position="195"/>
    </location>
</feature>
<dbReference type="GO" id="GO:0098831">
    <property type="term" value="C:presynaptic active zone cytoplasmic component"/>
    <property type="evidence" value="ECO:0007669"/>
    <property type="project" value="TreeGrafter"/>
</dbReference>
<accession>A0A8J6DFQ5</accession>
<feature type="domain" description="C2" evidence="2">
    <location>
        <begin position="1"/>
        <end position="97"/>
    </location>
</feature>
<dbReference type="GO" id="GO:0016082">
    <property type="term" value="P:synaptic vesicle priming"/>
    <property type="evidence" value="ECO:0007669"/>
    <property type="project" value="TreeGrafter"/>
</dbReference>
<feature type="compositionally biased region" description="Polar residues" evidence="1">
    <location>
        <begin position="196"/>
        <end position="210"/>
    </location>
</feature>
<feature type="region of interest" description="Disordered" evidence="1">
    <location>
        <begin position="1895"/>
        <end position="1916"/>
    </location>
</feature>
<reference evidence="3" key="1">
    <citation type="journal article" date="2021" name="Evol. Appl.">
        <title>The genome of the Pyrenean desman and the effects of bottlenecks and inbreeding on the genomic landscape of an endangered species.</title>
        <authorList>
            <person name="Escoda L."/>
            <person name="Castresana J."/>
        </authorList>
    </citation>
    <scope>NUCLEOTIDE SEQUENCE</scope>
    <source>
        <strain evidence="3">IBE-C5619</strain>
    </source>
</reference>
<evidence type="ECO:0000313" key="3">
    <source>
        <dbReference type="EMBL" id="KAG8505970.1"/>
    </source>
</evidence>
<dbReference type="GO" id="GO:0019992">
    <property type="term" value="F:diacylglycerol binding"/>
    <property type="evidence" value="ECO:0007669"/>
    <property type="project" value="InterPro"/>
</dbReference>
<feature type="compositionally biased region" description="Basic and acidic residues" evidence="1">
    <location>
        <begin position="2829"/>
        <end position="2844"/>
    </location>
</feature>
<feature type="compositionally biased region" description="Basic and acidic residues" evidence="1">
    <location>
        <begin position="624"/>
        <end position="638"/>
    </location>
</feature>
<dbReference type="InterPro" id="IPR035892">
    <property type="entry name" value="C2_domain_sf"/>
</dbReference>
<evidence type="ECO:0000256" key="1">
    <source>
        <dbReference type="SAM" id="MobiDB-lite"/>
    </source>
</evidence>
<dbReference type="GO" id="GO:0043195">
    <property type="term" value="C:terminal bouton"/>
    <property type="evidence" value="ECO:0007669"/>
    <property type="project" value="TreeGrafter"/>
</dbReference>
<dbReference type="GO" id="GO:0061789">
    <property type="term" value="P:dense core granule priming"/>
    <property type="evidence" value="ECO:0007669"/>
    <property type="project" value="TreeGrafter"/>
</dbReference>
<feature type="region of interest" description="Disordered" evidence="1">
    <location>
        <begin position="2641"/>
        <end position="2700"/>
    </location>
</feature>
<keyword evidence="4" id="KW-1185">Reference proteome</keyword>
<dbReference type="GO" id="GO:0031594">
    <property type="term" value="C:neuromuscular junction"/>
    <property type="evidence" value="ECO:0007669"/>
    <property type="project" value="TreeGrafter"/>
</dbReference>